<dbReference type="PANTHER" id="PTHR42973">
    <property type="entry name" value="BINDING OXIDOREDUCTASE, PUTATIVE (AFU_ORTHOLOGUE AFUA_1G17690)-RELATED"/>
    <property type="match status" value="1"/>
</dbReference>
<dbReference type="SUPFAM" id="SSF56176">
    <property type="entry name" value="FAD-binding/transporter-associated domain-like"/>
    <property type="match status" value="1"/>
</dbReference>
<reference evidence="7" key="1">
    <citation type="submission" date="2024-07" db="EMBL/GenBank/DDBJ databases">
        <authorList>
            <person name="Biller S.J."/>
        </authorList>
    </citation>
    <scope>NUCLEOTIDE SEQUENCE</scope>
    <source>
        <strain evidence="7">WC2409</strain>
    </source>
</reference>
<dbReference type="InterPro" id="IPR016169">
    <property type="entry name" value="FAD-bd_PCMH_sub2"/>
</dbReference>
<dbReference type="Gene3D" id="3.30.43.10">
    <property type="entry name" value="Uridine Diphospho-n-acetylenolpyruvylglucosamine Reductase, domain 2"/>
    <property type="match status" value="1"/>
</dbReference>
<evidence type="ECO:0000313" key="7">
    <source>
        <dbReference type="EMBL" id="XDU96989.1"/>
    </source>
</evidence>
<dbReference type="InterPro" id="IPR016166">
    <property type="entry name" value="FAD-bd_PCMH"/>
</dbReference>
<dbReference type="PROSITE" id="PS51387">
    <property type="entry name" value="FAD_PCMH"/>
    <property type="match status" value="1"/>
</dbReference>
<evidence type="ECO:0000256" key="1">
    <source>
        <dbReference type="ARBA" id="ARBA00001974"/>
    </source>
</evidence>
<dbReference type="Gene3D" id="3.30.465.10">
    <property type="match status" value="1"/>
</dbReference>
<evidence type="ECO:0000256" key="2">
    <source>
        <dbReference type="ARBA" id="ARBA00005466"/>
    </source>
</evidence>
<accession>A0AB39W8L3</accession>
<dbReference type="AlphaFoldDB" id="A0AB39W8L3"/>
<dbReference type="EMBL" id="CP165625">
    <property type="protein sequence ID" value="XDU96989.1"/>
    <property type="molecule type" value="Genomic_DNA"/>
</dbReference>
<organism evidence="7">
    <name type="scientific">Flavobacterium sp. WC2409</name>
    <dbReference type="NCBI Taxonomy" id="3234139"/>
    <lineage>
        <taxon>Bacteria</taxon>
        <taxon>Pseudomonadati</taxon>
        <taxon>Bacteroidota</taxon>
        <taxon>Flavobacteriia</taxon>
        <taxon>Flavobacteriales</taxon>
        <taxon>Flavobacteriaceae</taxon>
        <taxon>Flavobacterium</taxon>
    </lineage>
</organism>
<dbReference type="Pfam" id="PF01565">
    <property type="entry name" value="FAD_binding_4"/>
    <property type="match status" value="1"/>
</dbReference>
<dbReference type="InterPro" id="IPR006093">
    <property type="entry name" value="Oxy_OxRdtase_FAD_BS"/>
</dbReference>
<comment type="cofactor">
    <cofactor evidence="1">
        <name>FAD</name>
        <dbReference type="ChEBI" id="CHEBI:57692"/>
    </cofactor>
</comment>
<dbReference type="GO" id="GO:0016491">
    <property type="term" value="F:oxidoreductase activity"/>
    <property type="evidence" value="ECO:0007669"/>
    <property type="project" value="UniProtKB-KW"/>
</dbReference>
<comment type="similarity">
    <text evidence="2">Belongs to the oxygen-dependent FAD-linked oxidoreductase family.</text>
</comment>
<evidence type="ECO:0000256" key="5">
    <source>
        <dbReference type="ARBA" id="ARBA00023002"/>
    </source>
</evidence>
<feature type="domain" description="FAD-binding PCMH-type" evidence="6">
    <location>
        <begin position="27"/>
        <end position="201"/>
    </location>
</feature>
<dbReference type="RefSeq" id="WP_369753980.1">
    <property type="nucleotide sequence ID" value="NZ_CP165625.1"/>
</dbReference>
<proteinExistence type="inferred from homology"/>
<dbReference type="PANTHER" id="PTHR42973:SF39">
    <property type="entry name" value="FAD-BINDING PCMH-TYPE DOMAIN-CONTAINING PROTEIN"/>
    <property type="match status" value="1"/>
</dbReference>
<evidence type="ECO:0000256" key="3">
    <source>
        <dbReference type="ARBA" id="ARBA00022630"/>
    </source>
</evidence>
<gene>
    <name evidence="7" type="ORF">AB3G34_07705</name>
</gene>
<sequence>MNFKGKIYYKGNAGYEEARVGRVFNHLRPNRFPVAIFFPEDANDVVEVVKLANEKSYKIATRSGGHSWAVWSVRDEGILLDLKHLNKISLNKTTGIVSAGPATKGGQELAPFLKDNDLFFGGGHCPTVGIGGFLLQGGQGWNARGWGWAAEQIESIDVVTASGELVKADLNQNPDLFWAARGAGPGFFGVVTCFHLKTRPLPKAITASTYVYPADVCEGVLHWLQTMHTTVANTVEIVAVGQTFDFGTGIVVHAMAFEDTAEAAQKALAPFEECPFITKAIVHKTAQPTTLAAEYEVQVKNNPEGHRWAVSNAWLKGTPDEVVPVIKDSFIKLPNDKTFTLWFSMAPLRELPDMAFSLQTDIYLAIYTLWETEDEDVKCKTWLNEQINRIEKVTEGQYLGDSDFTKHQRRFISDENFAKLQAIRAVRDPKGLFHSYLAKSDESINKNEFE</sequence>
<dbReference type="InterPro" id="IPR050416">
    <property type="entry name" value="FAD-linked_Oxidoreductase"/>
</dbReference>
<dbReference type="PROSITE" id="PS00862">
    <property type="entry name" value="OX2_COVAL_FAD"/>
    <property type="match status" value="1"/>
</dbReference>
<evidence type="ECO:0000256" key="4">
    <source>
        <dbReference type="ARBA" id="ARBA00022827"/>
    </source>
</evidence>
<keyword evidence="4" id="KW-0274">FAD</keyword>
<keyword evidence="5" id="KW-0560">Oxidoreductase</keyword>
<dbReference type="InterPro" id="IPR036318">
    <property type="entry name" value="FAD-bd_PCMH-like_sf"/>
</dbReference>
<keyword evidence="3" id="KW-0285">Flavoprotein</keyword>
<protein>
    <submittedName>
        <fullName evidence="7">FAD-binding oxidoreductase</fullName>
    </submittedName>
</protein>
<dbReference type="InterPro" id="IPR006094">
    <property type="entry name" value="Oxid_FAD_bind_N"/>
</dbReference>
<dbReference type="InterPro" id="IPR016167">
    <property type="entry name" value="FAD-bd_PCMH_sub1"/>
</dbReference>
<name>A0AB39W8L3_9FLAO</name>
<dbReference type="Gene3D" id="3.40.462.20">
    <property type="match status" value="1"/>
</dbReference>
<evidence type="ECO:0000259" key="6">
    <source>
        <dbReference type="PROSITE" id="PS51387"/>
    </source>
</evidence>
<dbReference type="GO" id="GO:0071949">
    <property type="term" value="F:FAD binding"/>
    <property type="evidence" value="ECO:0007669"/>
    <property type="project" value="InterPro"/>
</dbReference>